<dbReference type="InterPro" id="IPR036866">
    <property type="entry name" value="RibonucZ/Hydroxyglut_hydro"/>
</dbReference>
<accession>H1S9D9</accession>
<dbReference type="CDD" id="cd07730">
    <property type="entry name" value="metallo-hydrolase-like_MBL-fold"/>
    <property type="match status" value="1"/>
</dbReference>
<comment type="caution">
    <text evidence="7">The sequence shown here is derived from an EMBL/GenBank/DDBJ whole genome shotgun (WGS) entry which is preliminary data.</text>
</comment>
<organism evidence="7 8">
    <name type="scientific">Cupriavidus basilensis OR16</name>
    <dbReference type="NCBI Taxonomy" id="1127483"/>
    <lineage>
        <taxon>Bacteria</taxon>
        <taxon>Pseudomonadati</taxon>
        <taxon>Pseudomonadota</taxon>
        <taxon>Betaproteobacteria</taxon>
        <taxon>Burkholderiales</taxon>
        <taxon>Burkholderiaceae</taxon>
        <taxon>Cupriavidus</taxon>
    </lineage>
</organism>
<dbReference type="Gene3D" id="3.60.15.10">
    <property type="entry name" value="Ribonuclease Z/Hydroxyacylglutathione hydrolase-like"/>
    <property type="match status" value="1"/>
</dbReference>
<dbReference type="InterPro" id="IPR051013">
    <property type="entry name" value="MBL_superfamily_lactonases"/>
</dbReference>
<dbReference type="EMBL" id="AHJE01000057">
    <property type="protein sequence ID" value="EHP40863.1"/>
    <property type="molecule type" value="Genomic_DNA"/>
</dbReference>
<dbReference type="InterPro" id="IPR001279">
    <property type="entry name" value="Metallo-B-lactamas"/>
</dbReference>
<name>H1S9D9_9BURK</name>
<feature type="domain" description="Metallo-beta-lactamase" evidence="6">
    <location>
        <begin position="31"/>
        <end position="264"/>
    </location>
</feature>
<evidence type="ECO:0000313" key="7">
    <source>
        <dbReference type="EMBL" id="EHP40863.1"/>
    </source>
</evidence>
<dbReference type="OrthoDB" id="5443440at2"/>
<keyword evidence="3" id="KW-0479">Metal-binding</keyword>
<dbReference type="GO" id="GO:0016787">
    <property type="term" value="F:hydrolase activity"/>
    <property type="evidence" value="ECO:0007669"/>
    <property type="project" value="UniProtKB-KW"/>
</dbReference>
<evidence type="ECO:0000256" key="2">
    <source>
        <dbReference type="ARBA" id="ARBA00007749"/>
    </source>
</evidence>
<gene>
    <name evidence="7" type="ORF">OR16_23278</name>
</gene>
<dbReference type="Proteomes" id="UP000005808">
    <property type="component" value="Unassembled WGS sequence"/>
</dbReference>
<proteinExistence type="inferred from homology"/>
<dbReference type="PATRIC" id="fig|1127483.3.peg.4649"/>
<evidence type="ECO:0000256" key="1">
    <source>
        <dbReference type="ARBA" id="ARBA00001947"/>
    </source>
</evidence>
<dbReference type="GO" id="GO:0046872">
    <property type="term" value="F:metal ion binding"/>
    <property type="evidence" value="ECO:0007669"/>
    <property type="project" value="UniProtKB-KW"/>
</dbReference>
<sequence>MASITTFEAGFCTHRACMALKGAGLSVCRFPARAYLIAAGGKRWLWDTGYATHFLDHTRSGLFALYRMVTPVHFDSGEAAASQLRAAGIGARDLAGVILSHFHGDHIAGLRDFPGTRFYCAGAGWQATRSLRGIGALRRGFVPGLMPADFEQRVGFIEAFARRPLPIALTPFHEGYALPDSDGEVFLVALPGHAAGHLGAFVQTPDGWVLLASDAAWSPTSYRELIGPSSIANLIMEDPRTYHATLRQLHALHRNGQVKIRLTHEGAL</sequence>
<dbReference type="SUPFAM" id="SSF56281">
    <property type="entry name" value="Metallo-hydrolase/oxidoreductase"/>
    <property type="match status" value="1"/>
</dbReference>
<reference evidence="7 8" key="1">
    <citation type="journal article" date="2012" name="J. Bacteriol.">
        <title>De Novo Genome Project of Cupriavidus basilensis OR16.</title>
        <authorList>
            <person name="Cserhati M."/>
            <person name="Kriszt B."/>
            <person name="Szoboszlay S."/>
            <person name="Toth A."/>
            <person name="Szabo I."/>
            <person name="Tancsics A."/>
            <person name="Nagy I."/>
            <person name="Horvath B."/>
            <person name="Nagy I."/>
            <person name="Kukolya J."/>
        </authorList>
    </citation>
    <scope>NUCLEOTIDE SEQUENCE [LARGE SCALE GENOMIC DNA]</scope>
    <source>
        <strain evidence="7 8">OR16</strain>
    </source>
</reference>
<comment type="cofactor">
    <cofactor evidence="1">
        <name>Zn(2+)</name>
        <dbReference type="ChEBI" id="CHEBI:29105"/>
    </cofactor>
</comment>
<comment type="similarity">
    <text evidence="2">Belongs to the metallo-beta-lactamase superfamily.</text>
</comment>
<dbReference type="RefSeq" id="WP_006160050.1">
    <property type="nucleotide sequence ID" value="NZ_AHJE01000057.1"/>
</dbReference>
<evidence type="ECO:0000256" key="5">
    <source>
        <dbReference type="ARBA" id="ARBA00022833"/>
    </source>
</evidence>
<keyword evidence="5" id="KW-0862">Zinc</keyword>
<dbReference type="PANTHER" id="PTHR42978:SF2">
    <property type="entry name" value="102 KBASES UNSTABLE REGION: FROM 1 TO 119443"/>
    <property type="match status" value="1"/>
</dbReference>
<evidence type="ECO:0000256" key="3">
    <source>
        <dbReference type="ARBA" id="ARBA00022723"/>
    </source>
</evidence>
<dbReference type="Pfam" id="PF00753">
    <property type="entry name" value="Lactamase_B"/>
    <property type="match status" value="1"/>
</dbReference>
<keyword evidence="4" id="KW-0378">Hydrolase</keyword>
<dbReference type="AlphaFoldDB" id="H1S9D9"/>
<evidence type="ECO:0000313" key="8">
    <source>
        <dbReference type="Proteomes" id="UP000005808"/>
    </source>
</evidence>
<dbReference type="PANTHER" id="PTHR42978">
    <property type="entry name" value="QUORUM-QUENCHING LACTONASE YTNP-RELATED-RELATED"/>
    <property type="match status" value="1"/>
</dbReference>
<dbReference type="SMART" id="SM00849">
    <property type="entry name" value="Lactamase_B"/>
    <property type="match status" value="1"/>
</dbReference>
<protein>
    <submittedName>
        <fullName evidence="7">Beta-lactamase domain-containing protein</fullName>
    </submittedName>
</protein>
<evidence type="ECO:0000259" key="6">
    <source>
        <dbReference type="SMART" id="SM00849"/>
    </source>
</evidence>
<evidence type="ECO:0000256" key="4">
    <source>
        <dbReference type="ARBA" id="ARBA00022801"/>
    </source>
</evidence>